<keyword evidence="5" id="KW-1185">Reference proteome</keyword>
<reference evidence="4 5" key="1">
    <citation type="submission" date="2023-08" db="EMBL/GenBank/DDBJ databases">
        <title>Oxalobacteraceae gen .nov., isolated from river sludge outside the plant.</title>
        <authorList>
            <person name="Zhao S.Y."/>
        </authorList>
    </citation>
    <scope>NUCLEOTIDE SEQUENCE [LARGE SCALE GENOMIC DNA]</scope>
    <source>
        <strain evidence="4 5">R-40</strain>
    </source>
</reference>
<dbReference type="Proteomes" id="UP001225596">
    <property type="component" value="Unassembled WGS sequence"/>
</dbReference>
<accession>A0ABU1BM66</accession>
<dbReference type="Gene3D" id="1.10.12.10">
    <property type="entry name" value="Lyase 2-enoyl-coa Hydratase, Chain A, domain 2"/>
    <property type="match status" value="1"/>
</dbReference>
<dbReference type="PROSITE" id="PS00166">
    <property type="entry name" value="ENOYL_COA_HYDRATASE"/>
    <property type="match status" value="1"/>
</dbReference>
<dbReference type="PANTHER" id="PTHR11941:SF54">
    <property type="entry name" value="ENOYL-COA HYDRATASE, MITOCHONDRIAL"/>
    <property type="match status" value="1"/>
</dbReference>
<evidence type="ECO:0000256" key="2">
    <source>
        <dbReference type="ARBA" id="ARBA00023239"/>
    </source>
</evidence>
<proteinExistence type="inferred from homology"/>
<dbReference type="InterPro" id="IPR018376">
    <property type="entry name" value="Enoyl-CoA_hyd/isom_CS"/>
</dbReference>
<evidence type="ECO:0000313" key="4">
    <source>
        <dbReference type="EMBL" id="MDQ9170095.1"/>
    </source>
</evidence>
<dbReference type="PANTHER" id="PTHR11941">
    <property type="entry name" value="ENOYL-COA HYDRATASE-RELATED"/>
    <property type="match status" value="1"/>
</dbReference>
<dbReference type="Gene3D" id="3.90.226.10">
    <property type="entry name" value="2-enoyl-CoA Hydratase, Chain A, domain 1"/>
    <property type="match status" value="1"/>
</dbReference>
<evidence type="ECO:0000256" key="1">
    <source>
        <dbReference type="ARBA" id="ARBA00005254"/>
    </source>
</evidence>
<organism evidence="4 5">
    <name type="scientific">Keguizhuia sedimenti</name>
    <dbReference type="NCBI Taxonomy" id="3064264"/>
    <lineage>
        <taxon>Bacteria</taxon>
        <taxon>Pseudomonadati</taxon>
        <taxon>Pseudomonadota</taxon>
        <taxon>Betaproteobacteria</taxon>
        <taxon>Burkholderiales</taxon>
        <taxon>Oxalobacteraceae</taxon>
        <taxon>Keguizhuia</taxon>
    </lineage>
</organism>
<gene>
    <name evidence="4" type="ORF">Q8A64_06670</name>
</gene>
<comment type="caution">
    <text evidence="4">The sequence shown here is derived from an EMBL/GenBank/DDBJ whole genome shotgun (WGS) entry which is preliminary data.</text>
</comment>
<sequence length="259" mass="27859">MSDLIKVGRDGSIATVVLNRPAKLNALTKPMWQELGAAVNALSEDDEVRCIILRGAGEKSFSPGNDIAEFQTERANKEQAIAYGHVMHATATALSNCRHPLVAQIHGICVGGGLEIASLCDIRICGASSRFGAPIKNLGLVMAYPEMAPLVRLAGPDAALEILLEGRIFDAAEALAKRLVTRVVPDDQVAAEARASAQRIADGAPLVARWHKKFARRLADARPLTGAEYDECFDCFDTEDFRIGYSAFLAKEKPGFLGK</sequence>
<dbReference type="RefSeq" id="WP_338436011.1">
    <property type="nucleotide sequence ID" value="NZ_JAUYVH010000002.1"/>
</dbReference>
<dbReference type="Pfam" id="PF00378">
    <property type="entry name" value="ECH_1"/>
    <property type="match status" value="1"/>
</dbReference>
<protein>
    <submittedName>
        <fullName evidence="4">Enoyl-CoA hydratase-related protein</fullName>
    </submittedName>
</protein>
<evidence type="ECO:0000313" key="5">
    <source>
        <dbReference type="Proteomes" id="UP001225596"/>
    </source>
</evidence>
<evidence type="ECO:0000256" key="3">
    <source>
        <dbReference type="RuleBase" id="RU003707"/>
    </source>
</evidence>
<comment type="similarity">
    <text evidence="1 3">Belongs to the enoyl-CoA hydratase/isomerase family.</text>
</comment>
<dbReference type="InterPro" id="IPR014748">
    <property type="entry name" value="Enoyl-CoA_hydra_C"/>
</dbReference>
<dbReference type="InterPro" id="IPR001753">
    <property type="entry name" value="Enoyl-CoA_hydra/iso"/>
</dbReference>
<keyword evidence="2" id="KW-0456">Lyase</keyword>
<dbReference type="InterPro" id="IPR029045">
    <property type="entry name" value="ClpP/crotonase-like_dom_sf"/>
</dbReference>
<name>A0ABU1BM66_9BURK</name>
<dbReference type="CDD" id="cd06558">
    <property type="entry name" value="crotonase-like"/>
    <property type="match status" value="1"/>
</dbReference>
<dbReference type="EMBL" id="JAUYVH010000002">
    <property type="protein sequence ID" value="MDQ9170095.1"/>
    <property type="molecule type" value="Genomic_DNA"/>
</dbReference>
<dbReference type="SUPFAM" id="SSF52096">
    <property type="entry name" value="ClpP/crotonase"/>
    <property type="match status" value="1"/>
</dbReference>